<organism evidence="1 2">
    <name type="scientific">Wandonia haliotis</name>
    <dbReference type="NCBI Taxonomy" id="574963"/>
    <lineage>
        <taxon>Bacteria</taxon>
        <taxon>Pseudomonadati</taxon>
        <taxon>Bacteroidota</taxon>
        <taxon>Flavobacteriia</taxon>
        <taxon>Flavobacteriales</taxon>
        <taxon>Crocinitomicaceae</taxon>
        <taxon>Wandonia</taxon>
    </lineage>
</organism>
<dbReference type="SUPFAM" id="SSF109854">
    <property type="entry name" value="DinB/YfiT-like putative metalloenzymes"/>
    <property type="match status" value="1"/>
</dbReference>
<dbReference type="EMBL" id="BAAAFH010000022">
    <property type="protein sequence ID" value="GAA0876106.1"/>
    <property type="molecule type" value="Genomic_DNA"/>
</dbReference>
<dbReference type="Proteomes" id="UP001501126">
    <property type="component" value="Unassembled WGS sequence"/>
</dbReference>
<dbReference type="Pfam" id="PF07609">
    <property type="entry name" value="DUF1572"/>
    <property type="match status" value="1"/>
</dbReference>
<protein>
    <recommendedName>
        <fullName evidence="3">DUF1572 domain-containing protein</fullName>
    </recommendedName>
</protein>
<reference evidence="2" key="1">
    <citation type="journal article" date="2019" name="Int. J. Syst. Evol. Microbiol.">
        <title>The Global Catalogue of Microorganisms (GCM) 10K type strain sequencing project: providing services to taxonomists for standard genome sequencing and annotation.</title>
        <authorList>
            <consortium name="The Broad Institute Genomics Platform"/>
            <consortium name="The Broad Institute Genome Sequencing Center for Infectious Disease"/>
            <person name="Wu L."/>
            <person name="Ma J."/>
        </authorList>
    </citation>
    <scope>NUCLEOTIDE SEQUENCE [LARGE SCALE GENOMIC DNA]</scope>
    <source>
        <strain evidence="2">JCM 16083</strain>
    </source>
</reference>
<sequence>MEMSCKNQLIDQFKHRVFDESYPRIFKCLGMLNEEQIWNSPSGNIPSVGNLIIHLCGNARQWILSALGDKEDNRDRESEFIIHRNIKKSDLLFLMENLRINLIETLDQLEEEDLQKIYVIQELKESGFSVIIHVIEHFSYHTGQITTLTKLQTNQNTDYYGGINLNSLNNLN</sequence>
<proteinExistence type="predicted"/>
<evidence type="ECO:0000313" key="1">
    <source>
        <dbReference type="EMBL" id="GAA0876106.1"/>
    </source>
</evidence>
<dbReference type="Gene3D" id="1.20.120.450">
    <property type="entry name" value="dinb family like domain"/>
    <property type="match status" value="1"/>
</dbReference>
<dbReference type="InterPro" id="IPR034660">
    <property type="entry name" value="DinB/YfiT-like"/>
</dbReference>
<evidence type="ECO:0000313" key="2">
    <source>
        <dbReference type="Proteomes" id="UP001501126"/>
    </source>
</evidence>
<dbReference type="InterPro" id="IPR011466">
    <property type="entry name" value="DUF1572"/>
</dbReference>
<comment type="caution">
    <text evidence="1">The sequence shown here is derived from an EMBL/GenBank/DDBJ whole genome shotgun (WGS) entry which is preliminary data.</text>
</comment>
<gene>
    <name evidence="1" type="ORF">GCM10009118_25160</name>
</gene>
<keyword evidence="2" id="KW-1185">Reference proteome</keyword>
<evidence type="ECO:0008006" key="3">
    <source>
        <dbReference type="Google" id="ProtNLM"/>
    </source>
</evidence>
<name>A0ABP3Y3M8_9FLAO</name>
<accession>A0ABP3Y3M8</accession>